<dbReference type="InterPro" id="IPR057227">
    <property type="entry name" value="DUF7905"/>
</dbReference>
<accession>A0AAJ0GET7</accession>
<sequence length="846" mass="95737">MDDYERRNAREWDQNDGDAAGPSNADEWQVVGSGRNRPSQTRPSLQQNLPPQPPQQQSQPQRQSNAHQTPHYQQGQRGRGQRGGGQRGALSQRPNGASRTPSDNAFAQLSHEEPDSANHSSPESSLYRLTPPCTQQRAQTHVQRGQSGSPQQWPQRPEQRGGSRASGPPPSSRPVTPSNAQAPLDRQQTPPTQGQLQQGLSPQRWRQGAQQGRGDKPRRLPPSFVITTDSNAAESWRNHEPPTDWVRIPSELVLDHFYLDIARDNKTWMFTDNPTEKPITFGIWGGENAVKTTKRAIVAAIEEWNAPKKSQRSSRFAKLVSLTDKGRERAEREWRREVTRQRFRQRPPQDMSHGAIGLFHWPTQNFRPEEVLGNSFEAIDPIRMSCKSYIIFDHERNGFQVLGGSQGVQQALLRIRKTCFQIAARQIPTTRLYLLSPTERLMHATHVVLEPYQRPTIAHDTSGGRPAIMSSPRADGKGAGRGEVQALNSAVEDRLRNVIVRTLPKLHYYRGQINLRFRLGRFLATLFKKPKGDAYTVDEYEDMIGQSQFTGEVTREIGNPTSEANARRALQNANELLVPYDVLAAELSDVRPTYTAVFTFADASGDLRLTVSWVEAQDESSEAVVYEIISKKWTRMERDTGTSASIVDVSLKDLTTGLAWQFDIEASQAVEESRLPDRLRQFAENYNLRIDADEARKATFDKLFVIYKPYGVHLKSVQQRLSYGYNIKGTDYTVELSRFQDRKYPPPPSMTMLSHLPATVYEPRWSLNVYRGDWDKMLTTNERLPIGERADWEDDIDTFFPEDMTKDSDPDHKGAGFKQLMDKLKQLQSILMGATANDLSDGMTVA</sequence>
<feature type="compositionally biased region" description="Polar residues" evidence="1">
    <location>
        <begin position="92"/>
        <end position="107"/>
    </location>
</feature>
<evidence type="ECO:0000256" key="1">
    <source>
        <dbReference type="SAM" id="MobiDB-lite"/>
    </source>
</evidence>
<feature type="compositionally biased region" description="Low complexity" evidence="1">
    <location>
        <begin position="187"/>
        <end position="212"/>
    </location>
</feature>
<feature type="compositionally biased region" description="Polar residues" evidence="1">
    <location>
        <begin position="132"/>
        <end position="154"/>
    </location>
</feature>
<comment type="caution">
    <text evidence="3">The sequence shown here is derived from an EMBL/GenBank/DDBJ whole genome shotgun (WGS) entry which is preliminary data.</text>
</comment>
<feature type="region of interest" description="Disordered" evidence="1">
    <location>
        <begin position="1"/>
        <end position="224"/>
    </location>
</feature>
<name>A0AAJ0GET7_9PEZI</name>
<dbReference type="EMBL" id="JAWDJX010000006">
    <property type="protein sequence ID" value="KAK3056162.1"/>
    <property type="molecule type" value="Genomic_DNA"/>
</dbReference>
<feature type="compositionally biased region" description="Gly residues" evidence="1">
    <location>
        <begin position="77"/>
        <end position="87"/>
    </location>
</feature>
<evidence type="ECO:0000313" key="4">
    <source>
        <dbReference type="Proteomes" id="UP001271007"/>
    </source>
</evidence>
<dbReference type="AlphaFoldDB" id="A0AAJ0GET7"/>
<proteinExistence type="predicted"/>
<dbReference type="Pfam" id="PF25482">
    <property type="entry name" value="DUF7905"/>
    <property type="match status" value="1"/>
</dbReference>
<feature type="compositionally biased region" description="Low complexity" evidence="1">
    <location>
        <begin position="42"/>
        <end position="65"/>
    </location>
</feature>
<feature type="region of interest" description="Disordered" evidence="1">
    <location>
        <begin position="456"/>
        <end position="482"/>
    </location>
</feature>
<feature type="compositionally biased region" description="Basic and acidic residues" evidence="1">
    <location>
        <begin position="1"/>
        <end position="13"/>
    </location>
</feature>
<keyword evidence="4" id="KW-1185">Reference proteome</keyword>
<gene>
    <name evidence="3" type="ORF">LTR09_002668</name>
</gene>
<dbReference type="Proteomes" id="UP001271007">
    <property type="component" value="Unassembled WGS sequence"/>
</dbReference>
<protein>
    <recommendedName>
        <fullName evidence="2">DUF7905 domain-containing protein</fullName>
    </recommendedName>
</protein>
<reference evidence="3" key="1">
    <citation type="submission" date="2023-04" db="EMBL/GenBank/DDBJ databases">
        <title>Black Yeasts Isolated from many extreme environments.</title>
        <authorList>
            <person name="Coleine C."/>
            <person name="Stajich J.E."/>
            <person name="Selbmann L."/>
        </authorList>
    </citation>
    <scope>NUCLEOTIDE SEQUENCE</scope>
    <source>
        <strain evidence="3">CCFEE 5312</strain>
    </source>
</reference>
<evidence type="ECO:0000313" key="3">
    <source>
        <dbReference type="EMBL" id="KAK3056162.1"/>
    </source>
</evidence>
<organism evidence="3 4">
    <name type="scientific">Extremus antarcticus</name>
    <dbReference type="NCBI Taxonomy" id="702011"/>
    <lineage>
        <taxon>Eukaryota</taxon>
        <taxon>Fungi</taxon>
        <taxon>Dikarya</taxon>
        <taxon>Ascomycota</taxon>
        <taxon>Pezizomycotina</taxon>
        <taxon>Dothideomycetes</taxon>
        <taxon>Dothideomycetidae</taxon>
        <taxon>Mycosphaerellales</taxon>
        <taxon>Extremaceae</taxon>
        <taxon>Extremus</taxon>
    </lineage>
</organism>
<evidence type="ECO:0000259" key="2">
    <source>
        <dbReference type="Pfam" id="PF25482"/>
    </source>
</evidence>
<feature type="domain" description="DUF7905" evidence="2">
    <location>
        <begin position="483"/>
        <end position="803"/>
    </location>
</feature>